<proteinExistence type="predicted"/>
<feature type="region of interest" description="Disordered" evidence="1">
    <location>
        <begin position="510"/>
        <end position="530"/>
    </location>
</feature>
<accession>A0A8H7JB06</accession>
<evidence type="ECO:0000313" key="2">
    <source>
        <dbReference type="EMBL" id="KAF9699748.1"/>
    </source>
</evidence>
<organism evidence="2 3">
    <name type="scientific">Ascochyta lentis</name>
    <dbReference type="NCBI Taxonomy" id="205686"/>
    <lineage>
        <taxon>Eukaryota</taxon>
        <taxon>Fungi</taxon>
        <taxon>Dikarya</taxon>
        <taxon>Ascomycota</taxon>
        <taxon>Pezizomycotina</taxon>
        <taxon>Dothideomycetes</taxon>
        <taxon>Pleosporomycetidae</taxon>
        <taxon>Pleosporales</taxon>
        <taxon>Pleosporineae</taxon>
        <taxon>Didymellaceae</taxon>
        <taxon>Ascochyta</taxon>
    </lineage>
</organism>
<name>A0A8H7JB06_9PLEO</name>
<protein>
    <submittedName>
        <fullName evidence="2">Uncharacterized protein</fullName>
    </submittedName>
</protein>
<reference evidence="2" key="1">
    <citation type="submission" date="2018-12" db="EMBL/GenBank/DDBJ databases">
        <authorList>
            <person name="Syme R.A."/>
            <person name="Farfan-Caceres L."/>
            <person name="Lichtenzveig J."/>
        </authorList>
    </citation>
    <scope>NUCLEOTIDE SEQUENCE</scope>
    <source>
        <strain evidence="2">Al4</strain>
    </source>
</reference>
<keyword evidence="3" id="KW-1185">Reference proteome</keyword>
<reference evidence="2" key="2">
    <citation type="submission" date="2020-09" db="EMBL/GenBank/DDBJ databases">
        <title>Reference genome assembly for Australian Ascochyta lentis isolate Al4.</title>
        <authorList>
            <person name="Lee R.C."/>
            <person name="Farfan-Caceres L.M."/>
            <person name="Debler J.W."/>
            <person name="Williams A.H."/>
            <person name="Henares B.M."/>
        </authorList>
    </citation>
    <scope>NUCLEOTIDE SEQUENCE</scope>
    <source>
        <strain evidence="2">Al4</strain>
    </source>
</reference>
<comment type="caution">
    <text evidence="2">The sequence shown here is derived from an EMBL/GenBank/DDBJ whole genome shotgun (WGS) entry which is preliminary data.</text>
</comment>
<dbReference type="OrthoDB" id="3770386at2759"/>
<gene>
    <name evidence="2" type="ORF">EKO04_002197</name>
</gene>
<dbReference type="Proteomes" id="UP000651452">
    <property type="component" value="Unassembled WGS sequence"/>
</dbReference>
<sequence>MPFLDVVHILFEPSVATEDEHSIFYKEWQMTLQYVLHQPGLDAAYTTHLSLQPDLWVFLVWDKEDDRSYFYHQTTGFGFMSHHMTKLPSVFFFSDSLYTELNETNQWTISIVSAEAEQAHDLKNDLKGKRMEEFFGSYSFVAQQQKDIFENLYEGNNFNAAVVALTRTDKRAEKKLECRFQKEHYSIELGVCKKIAYPGPDHVEAPLSIAELTRKQPWEYGVLSCDESRYSDTAYPMSLTFQPMSTLTTANKFQSEPMDRPTIEQAAADKYATCVICFELDVTSQLDEDTTEHLRESGKLQDGVQGLRELSILRMIDRKHQIWFLSVWNTSSDLAQWWQSLAIDDNTGNAVIPSCTLGWSWTSNVVGLQKLNWESLPLTADKQSYEAVDKVLEIVEFSFATDLTPLEKEAFLHRLYDLINTMSSCWSGDTDAEPIVYSEDPVWREDTNLPLRCLLFLAWDGTEQRAAWLRNFMAHSFTWTGYIAHTLGLICCGVESRTFKMEKLYTGQSDQATQPTTDDRDDDSDWDMGF</sequence>
<dbReference type="AlphaFoldDB" id="A0A8H7JB06"/>
<dbReference type="EMBL" id="RZGK01000004">
    <property type="protein sequence ID" value="KAF9699748.1"/>
    <property type="molecule type" value="Genomic_DNA"/>
</dbReference>
<evidence type="ECO:0000313" key="3">
    <source>
        <dbReference type="Proteomes" id="UP000651452"/>
    </source>
</evidence>
<feature type="compositionally biased region" description="Acidic residues" evidence="1">
    <location>
        <begin position="519"/>
        <end position="530"/>
    </location>
</feature>
<evidence type="ECO:0000256" key="1">
    <source>
        <dbReference type="SAM" id="MobiDB-lite"/>
    </source>
</evidence>